<keyword evidence="1" id="KW-1133">Transmembrane helix</keyword>
<gene>
    <name evidence="2" type="ORF">AVDCRST_MAG26-2093</name>
</gene>
<reference evidence="2" key="1">
    <citation type="submission" date="2020-02" db="EMBL/GenBank/DDBJ databases">
        <authorList>
            <person name="Meier V. D."/>
        </authorList>
    </citation>
    <scope>NUCLEOTIDE SEQUENCE</scope>
    <source>
        <strain evidence="2">AVDCRST_MAG26</strain>
    </source>
</reference>
<keyword evidence="1" id="KW-0472">Membrane</keyword>
<keyword evidence="1" id="KW-0812">Transmembrane</keyword>
<accession>A0A6J4IPF8</accession>
<evidence type="ECO:0000313" key="2">
    <source>
        <dbReference type="EMBL" id="CAA9255807.1"/>
    </source>
</evidence>
<proteinExistence type="predicted"/>
<organism evidence="2">
    <name type="scientific">uncultured Chloroflexia bacterium</name>
    <dbReference type="NCBI Taxonomy" id="1672391"/>
    <lineage>
        <taxon>Bacteria</taxon>
        <taxon>Bacillati</taxon>
        <taxon>Chloroflexota</taxon>
        <taxon>Chloroflexia</taxon>
        <taxon>environmental samples</taxon>
    </lineage>
</organism>
<evidence type="ECO:0000256" key="1">
    <source>
        <dbReference type="SAM" id="Phobius"/>
    </source>
</evidence>
<dbReference type="EMBL" id="CADCTK010000479">
    <property type="protein sequence ID" value="CAA9255807.1"/>
    <property type="molecule type" value="Genomic_DNA"/>
</dbReference>
<dbReference type="AlphaFoldDB" id="A0A6J4IPF8"/>
<dbReference type="InterPro" id="IPR011604">
    <property type="entry name" value="PDDEXK-like_dom_sf"/>
</dbReference>
<feature type="transmembrane region" description="Helical" evidence="1">
    <location>
        <begin position="55"/>
        <end position="74"/>
    </location>
</feature>
<dbReference type="Gene3D" id="3.90.320.10">
    <property type="match status" value="1"/>
</dbReference>
<sequence>MGRFIRASEVGDYVYCHRAWWLRQVEGLVPEHRDRLRSGTAQHARHGMAVRASGLLLLAGVVLLVLGLVTLLLGQ</sequence>
<name>A0A6J4IPF8_9CHLR</name>
<protein>
    <submittedName>
        <fullName evidence="2">Uncharacterized protein</fullName>
    </submittedName>
</protein>